<dbReference type="RefSeq" id="WP_232138135.1">
    <property type="nucleotide sequence ID" value="NZ_CP089507.1"/>
</dbReference>
<reference evidence="3" key="1">
    <citation type="submission" date="2021-12" db="EMBL/GenBank/DDBJ databases">
        <authorList>
            <person name="Ulrich A."/>
        </authorList>
    </citation>
    <scope>NUCLEOTIDE SEQUENCE</scope>
    <source>
        <strain evidence="3">A1P009</strain>
    </source>
</reference>
<gene>
    <name evidence="3" type="ORF">LTT95_17625</name>
</gene>
<keyword evidence="4" id="KW-1185">Reference proteome</keyword>
<accession>A0ABS8UIE0</accession>
<dbReference type="InterPro" id="IPR058598">
    <property type="entry name" value="Gly_zipper-like_dom"/>
</dbReference>
<proteinExistence type="predicted"/>
<comment type="caution">
    <text evidence="3">The sequence shown here is derived from an EMBL/GenBank/DDBJ whole genome shotgun (WGS) entry which is preliminary data.</text>
</comment>
<evidence type="ECO:0000256" key="1">
    <source>
        <dbReference type="SAM" id="Phobius"/>
    </source>
</evidence>
<organism evidence="3 4">
    <name type="scientific">Luteimonas fraxinea</name>
    <dbReference type="NCBI Taxonomy" id="2901869"/>
    <lineage>
        <taxon>Bacteria</taxon>
        <taxon>Pseudomonadati</taxon>
        <taxon>Pseudomonadota</taxon>
        <taxon>Gammaproteobacteria</taxon>
        <taxon>Lysobacterales</taxon>
        <taxon>Lysobacteraceae</taxon>
        <taxon>Luteimonas</taxon>
    </lineage>
</organism>
<keyword evidence="1" id="KW-0812">Transmembrane</keyword>
<dbReference type="Pfam" id="PF26273">
    <property type="entry name" value="Gly_zipper"/>
    <property type="match status" value="1"/>
</dbReference>
<feature type="transmembrane region" description="Helical" evidence="1">
    <location>
        <begin position="12"/>
        <end position="31"/>
    </location>
</feature>
<reference evidence="3" key="2">
    <citation type="journal article" date="2022" name="Syst. Appl. Microbiol.">
        <title>Physiological and genomic characterisation of Luteimonas fraxinea sp. nov., a bacterial species associated with trees tolerant to ash dieback.</title>
        <authorList>
            <person name="Ulrich K."/>
            <person name="Becker R."/>
            <person name="Behrendt U."/>
            <person name="Kube M."/>
            <person name="Schneck V."/>
            <person name="Ulrich A."/>
        </authorList>
    </citation>
    <scope>NUCLEOTIDE SEQUENCE</scope>
    <source>
        <strain evidence="3">A1P009</strain>
    </source>
</reference>
<evidence type="ECO:0000313" key="3">
    <source>
        <dbReference type="EMBL" id="MCD9098752.1"/>
    </source>
</evidence>
<keyword evidence="1" id="KW-1133">Transmembrane helix</keyword>
<feature type="transmembrane region" description="Helical" evidence="1">
    <location>
        <begin position="37"/>
        <end position="55"/>
    </location>
</feature>
<dbReference type="Proteomes" id="UP001430360">
    <property type="component" value="Unassembled WGS sequence"/>
</dbReference>
<feature type="domain" description="Glycine zipper-like" evidence="2">
    <location>
        <begin position="15"/>
        <end position="50"/>
    </location>
</feature>
<evidence type="ECO:0000259" key="2">
    <source>
        <dbReference type="Pfam" id="PF26273"/>
    </source>
</evidence>
<name>A0ABS8UIE0_9GAMM</name>
<keyword evidence="1" id="KW-0472">Membrane</keyword>
<evidence type="ECO:0000313" key="4">
    <source>
        <dbReference type="Proteomes" id="UP001430360"/>
    </source>
</evidence>
<sequence length="66" mass="6774">MSEPKSTTRYPLLPIGVGAGVAIGVAIGSAFDNLGLGIAIGVALGVAFGMSRRVVTTEQSDRKDKR</sequence>
<dbReference type="EMBL" id="JAJQKU010000008">
    <property type="protein sequence ID" value="MCD9098752.1"/>
    <property type="molecule type" value="Genomic_DNA"/>
</dbReference>
<protein>
    <recommendedName>
        <fullName evidence="2">Glycine zipper-like domain-containing protein</fullName>
    </recommendedName>
</protein>